<dbReference type="Pfam" id="PF00534">
    <property type="entry name" value="Glycos_transf_1"/>
    <property type="match status" value="1"/>
</dbReference>
<dbReference type="GO" id="GO:0016757">
    <property type="term" value="F:glycosyltransferase activity"/>
    <property type="evidence" value="ECO:0007669"/>
    <property type="project" value="InterPro"/>
</dbReference>
<evidence type="ECO:0000313" key="3">
    <source>
        <dbReference type="Proteomes" id="UP001165986"/>
    </source>
</evidence>
<dbReference type="Gene3D" id="3.40.50.2000">
    <property type="entry name" value="Glycogen Phosphorylase B"/>
    <property type="match status" value="2"/>
</dbReference>
<feature type="domain" description="Glycosyl transferase family 1" evidence="1">
    <location>
        <begin position="208"/>
        <end position="360"/>
    </location>
</feature>
<sequence length="396" mass="44389">MKVLVTASERFAITKDGHLWSAKATLDYYQWAGYLEVYDEVYLMGRAKLHPNPPLGWVKTTGPGVKAVPVPYFVGPWEYIKNYRGVKSVAEKAVAEAEAFQLRIPCTIGAAVYDCLTPQRPFGIEVIADPYDSFAPGSVKHPLRPFFRWWFPRQLRRKCSDATAALYVTKEALQRRYPCRHYSVGVSDAELPQEMLVSTSRPVNPGLRKFTLIQVGTLAQLYKAPDVLIAAIAVCVQNGLDLKLVLIGDGKYRTQLEQQAKNLGISERVHFCGQLSSRDAVRDQLDQADLFVLPSHQEGLPKAMVEAMGRALPVIGSTVGGIPELLPPEDMVSPGDVAALANKIREVVNDPQRMAQMSARNLEKAKEYTKAVLRGQRLAFYRYVREKTEVWLKQQR</sequence>
<dbReference type="RefSeq" id="WP_191759488.1">
    <property type="nucleotide sequence ID" value="NZ_VJXY01000025.1"/>
</dbReference>
<dbReference type="SUPFAM" id="SSF53756">
    <property type="entry name" value="UDP-Glycosyltransferase/glycogen phosphorylase"/>
    <property type="match status" value="1"/>
</dbReference>
<evidence type="ECO:0000313" key="2">
    <source>
        <dbReference type="EMBL" id="MBD6618272.1"/>
    </source>
</evidence>
<dbReference type="Proteomes" id="UP001165986">
    <property type="component" value="Unassembled WGS sequence"/>
</dbReference>
<dbReference type="AlphaFoldDB" id="A0AA40VSQ6"/>
<proteinExistence type="predicted"/>
<dbReference type="EMBL" id="VJXY01000025">
    <property type="protein sequence ID" value="MBD6618272.1"/>
    <property type="molecule type" value="Genomic_DNA"/>
</dbReference>
<gene>
    <name evidence="2" type="ORF">FNW02_21205</name>
</gene>
<dbReference type="InterPro" id="IPR001296">
    <property type="entry name" value="Glyco_trans_1"/>
</dbReference>
<accession>A0AA40VSQ6</accession>
<reference evidence="2" key="1">
    <citation type="submission" date="2019-07" db="EMBL/GenBank/DDBJ databases">
        <title>Toxilogical consequences of a new and cryptic species of cyanobacteria (Komarekiella delphini-convector) recovered from the epidermis of a bottlenose dolphin and 1500 ft. in the air.</title>
        <authorList>
            <person name="Brown A.O."/>
            <person name="Dvorak P."/>
            <person name="Villanueva C.D."/>
            <person name="Foss A.J."/>
            <person name="Garvey A.D."/>
            <person name="Gibson Q.A."/>
            <person name="Johansen J.R."/>
            <person name="Casamatta D.A."/>
        </authorList>
    </citation>
    <scope>NUCLEOTIDE SEQUENCE</scope>
    <source>
        <strain evidence="2">SJRDD-AB1</strain>
    </source>
</reference>
<comment type="caution">
    <text evidence="2">The sequence shown here is derived from an EMBL/GenBank/DDBJ whole genome shotgun (WGS) entry which is preliminary data.</text>
</comment>
<dbReference type="CDD" id="cd03801">
    <property type="entry name" value="GT4_PimA-like"/>
    <property type="match status" value="1"/>
</dbReference>
<dbReference type="PANTHER" id="PTHR12526:SF636">
    <property type="entry name" value="BLL3647 PROTEIN"/>
    <property type="match status" value="1"/>
</dbReference>
<dbReference type="PANTHER" id="PTHR12526">
    <property type="entry name" value="GLYCOSYLTRANSFERASE"/>
    <property type="match status" value="1"/>
</dbReference>
<organism evidence="2 3">
    <name type="scientific">Komarekiella delphini-convector SJRDD-AB1</name>
    <dbReference type="NCBI Taxonomy" id="2593771"/>
    <lineage>
        <taxon>Bacteria</taxon>
        <taxon>Bacillati</taxon>
        <taxon>Cyanobacteriota</taxon>
        <taxon>Cyanophyceae</taxon>
        <taxon>Nostocales</taxon>
        <taxon>Nostocaceae</taxon>
        <taxon>Komarekiella</taxon>
        <taxon>Komarekiella delphini-convector</taxon>
    </lineage>
</organism>
<keyword evidence="3" id="KW-1185">Reference proteome</keyword>
<name>A0AA40VSQ6_9NOST</name>
<protein>
    <submittedName>
        <fullName evidence="2">Glycosyltransferase family 4 protein</fullName>
    </submittedName>
</protein>
<evidence type="ECO:0000259" key="1">
    <source>
        <dbReference type="Pfam" id="PF00534"/>
    </source>
</evidence>